<dbReference type="Gene3D" id="1.20.1250.20">
    <property type="entry name" value="MFS general substrate transporter like domains"/>
    <property type="match status" value="1"/>
</dbReference>
<keyword evidence="6 10" id="KW-0812">Transmembrane</keyword>
<dbReference type="OrthoDB" id="5368493at2"/>
<dbReference type="GO" id="GO:0022857">
    <property type="term" value="F:transmembrane transporter activity"/>
    <property type="evidence" value="ECO:0007669"/>
    <property type="project" value="InterPro"/>
</dbReference>
<keyword evidence="7 10" id="KW-1133">Transmembrane helix</keyword>
<dbReference type="EMBL" id="LNZB01000060">
    <property type="protein sequence ID" value="KTD75142.1"/>
    <property type="molecule type" value="Genomic_DNA"/>
</dbReference>
<comment type="similarity">
    <text evidence="2 9">Belongs to the major facilitator superfamily. Sugar transporter (TC 2.A.1.1) family.</text>
</comment>
<accession>A0A0W1A1I7</accession>
<dbReference type="InterPro" id="IPR036259">
    <property type="entry name" value="MFS_trans_sf"/>
</dbReference>
<evidence type="ECO:0000256" key="6">
    <source>
        <dbReference type="ARBA" id="ARBA00022692"/>
    </source>
</evidence>
<dbReference type="PATRIC" id="fig|66969.6.peg.3471"/>
<feature type="transmembrane region" description="Helical" evidence="10">
    <location>
        <begin position="77"/>
        <end position="97"/>
    </location>
</feature>
<evidence type="ECO:0000256" key="5">
    <source>
        <dbReference type="ARBA" id="ARBA00022597"/>
    </source>
</evidence>
<dbReference type="InterPro" id="IPR005828">
    <property type="entry name" value="MFS_sugar_transport-like"/>
</dbReference>
<comment type="subcellular location">
    <subcellularLocation>
        <location evidence="1">Cell membrane</location>
        <topology evidence="1">Multi-pass membrane protein</topology>
    </subcellularLocation>
</comment>
<dbReference type="AlphaFoldDB" id="A0A0W1A1I7"/>
<dbReference type="InterPro" id="IPR003663">
    <property type="entry name" value="Sugar/inositol_transpt"/>
</dbReference>
<dbReference type="PANTHER" id="PTHR48020:SF12">
    <property type="entry name" value="PROTON MYO-INOSITOL COTRANSPORTER"/>
    <property type="match status" value="1"/>
</dbReference>
<gene>
    <name evidence="12" type="ORF">Lwal_3183</name>
</gene>
<feature type="transmembrane region" description="Helical" evidence="10">
    <location>
        <begin position="284"/>
        <end position="306"/>
    </location>
</feature>
<keyword evidence="4" id="KW-1003">Cell membrane</keyword>
<organism evidence="12 13">
    <name type="scientific">Legionella waltersii</name>
    <dbReference type="NCBI Taxonomy" id="66969"/>
    <lineage>
        <taxon>Bacteria</taxon>
        <taxon>Pseudomonadati</taxon>
        <taxon>Pseudomonadota</taxon>
        <taxon>Gammaproteobacteria</taxon>
        <taxon>Legionellales</taxon>
        <taxon>Legionellaceae</taxon>
        <taxon>Legionella</taxon>
    </lineage>
</organism>
<dbReference type="PROSITE" id="PS00217">
    <property type="entry name" value="SUGAR_TRANSPORT_2"/>
    <property type="match status" value="1"/>
</dbReference>
<feature type="transmembrane region" description="Helical" evidence="10">
    <location>
        <begin position="51"/>
        <end position="70"/>
    </location>
</feature>
<evidence type="ECO:0000313" key="12">
    <source>
        <dbReference type="EMBL" id="KTD75142.1"/>
    </source>
</evidence>
<dbReference type="PANTHER" id="PTHR48020">
    <property type="entry name" value="PROTON MYO-INOSITOL COTRANSPORTER"/>
    <property type="match status" value="1"/>
</dbReference>
<reference evidence="12 13" key="1">
    <citation type="submission" date="2015-11" db="EMBL/GenBank/DDBJ databases">
        <title>Genomic analysis of 38 Legionella species identifies large and diverse effector repertoires.</title>
        <authorList>
            <person name="Burstein D."/>
            <person name="Amaro F."/>
            <person name="Zusman T."/>
            <person name="Lifshitz Z."/>
            <person name="Cohen O."/>
            <person name="Gilbert J.A."/>
            <person name="Pupko T."/>
            <person name="Shuman H.A."/>
            <person name="Segal G."/>
        </authorList>
    </citation>
    <scope>NUCLEOTIDE SEQUENCE [LARGE SCALE GENOMIC DNA]</scope>
    <source>
        <strain evidence="12 13">ATCC 51914</strain>
    </source>
</reference>
<keyword evidence="5" id="KW-0762">Sugar transport</keyword>
<feature type="domain" description="Major facilitator superfamily (MFS) profile" evidence="11">
    <location>
        <begin position="12"/>
        <end position="433"/>
    </location>
</feature>
<feature type="transmembrane region" description="Helical" evidence="10">
    <location>
        <begin position="378"/>
        <end position="402"/>
    </location>
</feature>
<evidence type="ECO:0000313" key="13">
    <source>
        <dbReference type="Proteomes" id="UP000054729"/>
    </source>
</evidence>
<protein>
    <submittedName>
        <fullName evidence="12">Sugar-proton symporter</fullName>
    </submittedName>
</protein>
<dbReference type="Pfam" id="PF00083">
    <property type="entry name" value="Sugar_tr"/>
    <property type="match status" value="1"/>
</dbReference>
<dbReference type="PRINTS" id="PR00171">
    <property type="entry name" value="SUGRTRNSPORT"/>
</dbReference>
<feature type="transmembrane region" description="Helical" evidence="10">
    <location>
        <begin position="408"/>
        <end position="429"/>
    </location>
</feature>
<evidence type="ECO:0000256" key="4">
    <source>
        <dbReference type="ARBA" id="ARBA00022475"/>
    </source>
</evidence>
<dbReference type="SUPFAM" id="SSF103473">
    <property type="entry name" value="MFS general substrate transporter"/>
    <property type="match status" value="1"/>
</dbReference>
<name>A0A0W1A1I7_9GAMM</name>
<feature type="transmembrane region" description="Helical" evidence="10">
    <location>
        <begin position="243"/>
        <end position="268"/>
    </location>
</feature>
<feature type="transmembrane region" description="Helical" evidence="10">
    <location>
        <begin position="168"/>
        <end position="187"/>
    </location>
</feature>
<sequence>MTKGLNSFLFLISIIAGFGGFLFGYDSSVVADVEDQVIKQLSLSDWQWSQIVSISLLGCVFGIPISGFISDRLSRRFLLKVVALGFIFGTGLCALATNLTVLIAGRFIIGVCIGIASFIVPLFIAEIAPPENRGALVLLNGVAITFGQALAFLIGYYLHDYSSMSWRYLFWIGCIPAFIMFMGMFFVPHSPRWIMKKYGIDHTLKLLRKIRPINYDVYKEINEINSILKRPKEDYRSLFRRPVLGVLLVGSGIGIFQQASGISAFMYYGPVIFGSIGFSPVKNAILATFLLGLINFAFTVITLLYVDKLGRRFLLLSGTLLAAMSLFLVSFLFSGAIFVNKYMILLAFSVYIMGYCVSVGSLFWVLISEIYPLQVRGFAMSIATVMQWAANFIVSLYFIGIYQNMGQSFTFSLFGSSCLLACVFVYYFVPETTGVSLEVIESNLNAGLKIRTIGKPLKDEELQQKDFEPLMD</sequence>
<dbReference type="InterPro" id="IPR005829">
    <property type="entry name" value="Sugar_transporter_CS"/>
</dbReference>
<dbReference type="RefSeq" id="WP_058481768.1">
    <property type="nucleotide sequence ID" value="NZ_CAAAIQ010000005.1"/>
</dbReference>
<feature type="transmembrane region" description="Helical" evidence="10">
    <location>
        <begin position="344"/>
        <end position="366"/>
    </location>
</feature>
<dbReference type="NCBIfam" id="TIGR00879">
    <property type="entry name" value="SP"/>
    <property type="match status" value="1"/>
</dbReference>
<dbReference type="FunFam" id="1.20.1250.20:FF:000218">
    <property type="entry name" value="facilitated trehalose transporter Tret1"/>
    <property type="match status" value="1"/>
</dbReference>
<evidence type="ECO:0000256" key="7">
    <source>
        <dbReference type="ARBA" id="ARBA00022989"/>
    </source>
</evidence>
<evidence type="ECO:0000256" key="2">
    <source>
        <dbReference type="ARBA" id="ARBA00010992"/>
    </source>
</evidence>
<keyword evidence="13" id="KW-1185">Reference proteome</keyword>
<dbReference type="Proteomes" id="UP000054729">
    <property type="component" value="Unassembled WGS sequence"/>
</dbReference>
<feature type="transmembrane region" description="Helical" evidence="10">
    <location>
        <begin position="103"/>
        <end position="124"/>
    </location>
</feature>
<dbReference type="InterPro" id="IPR020846">
    <property type="entry name" value="MFS_dom"/>
</dbReference>
<evidence type="ECO:0000256" key="9">
    <source>
        <dbReference type="RuleBase" id="RU003346"/>
    </source>
</evidence>
<proteinExistence type="inferred from homology"/>
<evidence type="ECO:0000256" key="8">
    <source>
        <dbReference type="ARBA" id="ARBA00023136"/>
    </source>
</evidence>
<feature type="transmembrane region" description="Helical" evidence="10">
    <location>
        <begin position="7"/>
        <end position="25"/>
    </location>
</feature>
<dbReference type="STRING" id="66969.Lwal_3183"/>
<evidence type="ECO:0000259" key="11">
    <source>
        <dbReference type="PROSITE" id="PS50850"/>
    </source>
</evidence>
<comment type="caution">
    <text evidence="12">The sequence shown here is derived from an EMBL/GenBank/DDBJ whole genome shotgun (WGS) entry which is preliminary data.</text>
</comment>
<evidence type="ECO:0000256" key="10">
    <source>
        <dbReference type="SAM" id="Phobius"/>
    </source>
</evidence>
<keyword evidence="8 10" id="KW-0472">Membrane</keyword>
<feature type="transmembrane region" description="Helical" evidence="10">
    <location>
        <begin position="136"/>
        <end position="156"/>
    </location>
</feature>
<dbReference type="GO" id="GO:0005886">
    <property type="term" value="C:plasma membrane"/>
    <property type="evidence" value="ECO:0007669"/>
    <property type="project" value="UniProtKB-SubCell"/>
</dbReference>
<dbReference type="PROSITE" id="PS00216">
    <property type="entry name" value="SUGAR_TRANSPORT_1"/>
    <property type="match status" value="1"/>
</dbReference>
<dbReference type="PROSITE" id="PS50850">
    <property type="entry name" value="MFS"/>
    <property type="match status" value="1"/>
</dbReference>
<evidence type="ECO:0000256" key="1">
    <source>
        <dbReference type="ARBA" id="ARBA00004651"/>
    </source>
</evidence>
<keyword evidence="3 9" id="KW-0813">Transport</keyword>
<dbReference type="InterPro" id="IPR050814">
    <property type="entry name" value="Myo-inositol_Transporter"/>
</dbReference>
<feature type="transmembrane region" description="Helical" evidence="10">
    <location>
        <begin position="313"/>
        <end position="338"/>
    </location>
</feature>
<evidence type="ECO:0000256" key="3">
    <source>
        <dbReference type="ARBA" id="ARBA00022448"/>
    </source>
</evidence>